<feature type="domain" description="MYND-type" evidence="6">
    <location>
        <begin position="4"/>
        <end position="44"/>
    </location>
</feature>
<sequence length="248" mass="27041">MAACKACKKSPPAVTLKHCAKCSVTQYCSRDCQKADWKSHKKVCGKQGRPDRDLPFPSSADGSASLSPPIGLDGPVATPFTRLENGTWLHGRPEKDVHRLLIDSYRLRVEDMHNLEGQAEEDSIYGGAKDGVAGFSRFLDKTEQRNGLLPTWWGPEKKAACVELGRGGSGEWSSLSRAVEKSDITEHYGDTRFVMQLRMFAEAVYGRGPGGSNGAQVRRMMASMEMGGNMMGIVLDTTTGTLSPVNTR</sequence>
<dbReference type="EMBL" id="JAUIQD010000007">
    <property type="protein sequence ID" value="KAK3343547.1"/>
    <property type="molecule type" value="Genomic_DNA"/>
</dbReference>
<keyword evidence="1" id="KW-0479">Metal-binding</keyword>
<reference evidence="7" key="2">
    <citation type="submission" date="2023-06" db="EMBL/GenBank/DDBJ databases">
        <authorList>
            <consortium name="Lawrence Berkeley National Laboratory"/>
            <person name="Haridas S."/>
            <person name="Hensen N."/>
            <person name="Bonometti L."/>
            <person name="Westerberg I."/>
            <person name="Brannstrom I.O."/>
            <person name="Guillou S."/>
            <person name="Cros-Aarteil S."/>
            <person name="Calhoun S."/>
            <person name="Kuo A."/>
            <person name="Mondo S."/>
            <person name="Pangilinan J."/>
            <person name="Riley R."/>
            <person name="Labutti K."/>
            <person name="Andreopoulos B."/>
            <person name="Lipzen A."/>
            <person name="Chen C."/>
            <person name="Yanf M."/>
            <person name="Daum C."/>
            <person name="Ng V."/>
            <person name="Clum A."/>
            <person name="Steindorff A."/>
            <person name="Ohm R."/>
            <person name="Martin F."/>
            <person name="Silar P."/>
            <person name="Natvig D."/>
            <person name="Lalanne C."/>
            <person name="Gautier V."/>
            <person name="Ament-Velasquez S.L."/>
            <person name="Kruys A."/>
            <person name="Hutchinson M.I."/>
            <person name="Powell A.J."/>
            <person name="Barry K."/>
            <person name="Miller A.N."/>
            <person name="Grigoriev I.V."/>
            <person name="Debuchy R."/>
            <person name="Gladieux P."/>
            <person name="Thoren M.H."/>
            <person name="Johannesson H."/>
        </authorList>
    </citation>
    <scope>NUCLEOTIDE SEQUENCE</scope>
    <source>
        <strain evidence="7">CBS 955.72</strain>
    </source>
</reference>
<gene>
    <name evidence="7" type="ORF">B0T25DRAFT_554606</name>
</gene>
<evidence type="ECO:0000256" key="1">
    <source>
        <dbReference type="ARBA" id="ARBA00022723"/>
    </source>
</evidence>
<keyword evidence="3" id="KW-0862">Zinc</keyword>
<evidence type="ECO:0000256" key="5">
    <source>
        <dbReference type="SAM" id="MobiDB-lite"/>
    </source>
</evidence>
<dbReference type="PROSITE" id="PS01360">
    <property type="entry name" value="ZF_MYND_1"/>
    <property type="match status" value="1"/>
</dbReference>
<evidence type="ECO:0000313" key="7">
    <source>
        <dbReference type="EMBL" id="KAK3343547.1"/>
    </source>
</evidence>
<dbReference type="SUPFAM" id="SSF144232">
    <property type="entry name" value="HIT/MYND zinc finger-like"/>
    <property type="match status" value="1"/>
</dbReference>
<organism evidence="7 8">
    <name type="scientific">Lasiosphaeria hispida</name>
    <dbReference type="NCBI Taxonomy" id="260671"/>
    <lineage>
        <taxon>Eukaryota</taxon>
        <taxon>Fungi</taxon>
        <taxon>Dikarya</taxon>
        <taxon>Ascomycota</taxon>
        <taxon>Pezizomycotina</taxon>
        <taxon>Sordariomycetes</taxon>
        <taxon>Sordariomycetidae</taxon>
        <taxon>Sordariales</taxon>
        <taxon>Lasiosphaeriaceae</taxon>
        <taxon>Lasiosphaeria</taxon>
    </lineage>
</organism>
<reference evidence="7" key="1">
    <citation type="journal article" date="2023" name="Mol. Phylogenet. Evol.">
        <title>Genome-scale phylogeny and comparative genomics of the fungal order Sordariales.</title>
        <authorList>
            <person name="Hensen N."/>
            <person name="Bonometti L."/>
            <person name="Westerberg I."/>
            <person name="Brannstrom I.O."/>
            <person name="Guillou S."/>
            <person name="Cros-Aarteil S."/>
            <person name="Calhoun S."/>
            <person name="Haridas S."/>
            <person name="Kuo A."/>
            <person name="Mondo S."/>
            <person name="Pangilinan J."/>
            <person name="Riley R."/>
            <person name="LaButti K."/>
            <person name="Andreopoulos B."/>
            <person name="Lipzen A."/>
            <person name="Chen C."/>
            <person name="Yan M."/>
            <person name="Daum C."/>
            <person name="Ng V."/>
            <person name="Clum A."/>
            <person name="Steindorff A."/>
            <person name="Ohm R.A."/>
            <person name="Martin F."/>
            <person name="Silar P."/>
            <person name="Natvig D.O."/>
            <person name="Lalanne C."/>
            <person name="Gautier V."/>
            <person name="Ament-Velasquez S.L."/>
            <person name="Kruys A."/>
            <person name="Hutchinson M.I."/>
            <person name="Powell A.J."/>
            <person name="Barry K."/>
            <person name="Miller A.N."/>
            <person name="Grigoriev I.V."/>
            <person name="Debuchy R."/>
            <person name="Gladieux P."/>
            <person name="Hiltunen Thoren M."/>
            <person name="Johannesson H."/>
        </authorList>
    </citation>
    <scope>NUCLEOTIDE SEQUENCE</scope>
    <source>
        <strain evidence="7">CBS 955.72</strain>
    </source>
</reference>
<feature type="region of interest" description="Disordered" evidence="5">
    <location>
        <begin position="43"/>
        <end position="72"/>
    </location>
</feature>
<dbReference type="Gene3D" id="6.10.140.2220">
    <property type="match status" value="1"/>
</dbReference>
<proteinExistence type="predicted"/>
<evidence type="ECO:0000256" key="4">
    <source>
        <dbReference type="PROSITE-ProRule" id="PRU00134"/>
    </source>
</evidence>
<dbReference type="InterPro" id="IPR002893">
    <property type="entry name" value="Znf_MYND"/>
</dbReference>
<accession>A0AAJ0M9G4</accession>
<dbReference type="Pfam" id="PF01753">
    <property type="entry name" value="zf-MYND"/>
    <property type="match status" value="1"/>
</dbReference>
<keyword evidence="2 4" id="KW-0863">Zinc-finger</keyword>
<evidence type="ECO:0000256" key="2">
    <source>
        <dbReference type="ARBA" id="ARBA00022771"/>
    </source>
</evidence>
<keyword evidence="8" id="KW-1185">Reference proteome</keyword>
<name>A0AAJ0M9G4_9PEZI</name>
<protein>
    <recommendedName>
        <fullName evidence="6">MYND-type domain-containing protein</fullName>
    </recommendedName>
</protein>
<dbReference type="GO" id="GO:0008270">
    <property type="term" value="F:zinc ion binding"/>
    <property type="evidence" value="ECO:0007669"/>
    <property type="project" value="UniProtKB-KW"/>
</dbReference>
<comment type="caution">
    <text evidence="7">The sequence shown here is derived from an EMBL/GenBank/DDBJ whole genome shotgun (WGS) entry which is preliminary data.</text>
</comment>
<dbReference type="Proteomes" id="UP001275084">
    <property type="component" value="Unassembled WGS sequence"/>
</dbReference>
<evidence type="ECO:0000259" key="6">
    <source>
        <dbReference type="PROSITE" id="PS50865"/>
    </source>
</evidence>
<dbReference type="PROSITE" id="PS50865">
    <property type="entry name" value="ZF_MYND_2"/>
    <property type="match status" value="1"/>
</dbReference>
<evidence type="ECO:0000313" key="8">
    <source>
        <dbReference type="Proteomes" id="UP001275084"/>
    </source>
</evidence>
<dbReference type="AlphaFoldDB" id="A0AAJ0M9G4"/>
<evidence type="ECO:0000256" key="3">
    <source>
        <dbReference type="ARBA" id="ARBA00022833"/>
    </source>
</evidence>